<dbReference type="AlphaFoldDB" id="A0ABD3SHC3"/>
<organism evidence="2 3">
    <name type="scientific">Cyclostephanos tholiformis</name>
    <dbReference type="NCBI Taxonomy" id="382380"/>
    <lineage>
        <taxon>Eukaryota</taxon>
        <taxon>Sar</taxon>
        <taxon>Stramenopiles</taxon>
        <taxon>Ochrophyta</taxon>
        <taxon>Bacillariophyta</taxon>
        <taxon>Coscinodiscophyceae</taxon>
        <taxon>Thalassiosirophycidae</taxon>
        <taxon>Stephanodiscales</taxon>
        <taxon>Stephanodiscaceae</taxon>
        <taxon>Cyclostephanos</taxon>
    </lineage>
</organism>
<feature type="region of interest" description="Disordered" evidence="1">
    <location>
        <begin position="1"/>
        <end position="82"/>
    </location>
</feature>
<evidence type="ECO:0000256" key="1">
    <source>
        <dbReference type="SAM" id="MobiDB-lite"/>
    </source>
</evidence>
<gene>
    <name evidence="2" type="ORF">ACHAXA_007890</name>
</gene>
<comment type="caution">
    <text evidence="2">The sequence shown here is derived from an EMBL/GenBank/DDBJ whole genome shotgun (WGS) entry which is preliminary data.</text>
</comment>
<dbReference type="EMBL" id="JALLPB020000026">
    <property type="protein sequence ID" value="KAL3823919.1"/>
    <property type="molecule type" value="Genomic_DNA"/>
</dbReference>
<feature type="region of interest" description="Disordered" evidence="1">
    <location>
        <begin position="104"/>
        <end position="123"/>
    </location>
</feature>
<reference evidence="2 3" key="1">
    <citation type="submission" date="2024-10" db="EMBL/GenBank/DDBJ databases">
        <title>Updated reference genomes for cyclostephanoid diatoms.</title>
        <authorList>
            <person name="Roberts W.R."/>
            <person name="Alverson A.J."/>
        </authorList>
    </citation>
    <scope>NUCLEOTIDE SEQUENCE [LARGE SCALE GENOMIC DNA]</scope>
    <source>
        <strain evidence="2 3">AJA228-03</strain>
    </source>
</reference>
<proteinExistence type="predicted"/>
<feature type="compositionally biased region" description="Polar residues" evidence="1">
    <location>
        <begin position="65"/>
        <end position="77"/>
    </location>
</feature>
<protein>
    <submittedName>
        <fullName evidence="2">Uncharacterized protein</fullName>
    </submittedName>
</protein>
<accession>A0ABD3SHC3</accession>
<feature type="compositionally biased region" description="Basic residues" evidence="1">
    <location>
        <begin position="33"/>
        <end position="43"/>
    </location>
</feature>
<evidence type="ECO:0000313" key="2">
    <source>
        <dbReference type="EMBL" id="KAL3823919.1"/>
    </source>
</evidence>
<keyword evidence="3" id="KW-1185">Reference proteome</keyword>
<evidence type="ECO:0000313" key="3">
    <source>
        <dbReference type="Proteomes" id="UP001530377"/>
    </source>
</evidence>
<name>A0ABD3SHC3_9STRA</name>
<dbReference type="Proteomes" id="UP001530377">
    <property type="component" value="Unassembled WGS sequence"/>
</dbReference>
<feature type="region of interest" description="Disordered" evidence="1">
    <location>
        <begin position="175"/>
        <end position="208"/>
    </location>
</feature>
<sequence length="208" mass="23249">MKNFNGRKYNIAPEFANSPYLSKPIGSFDHEKKPRLKPMKSTKGKQGDSDAESLTSLRSHRSAKSQRTQQSHGSSHTYAGKHMKNFLLLPREMSRILREFRQRNSSHPILRTPTAGQSDHEDDNSTIASEFAEGLDDKAVYSHCRKEQTLQDALFSGPLFAELAFLHATATTKSSVPTGRTLMLPPVDRIDHEGGDISDLDSPEGKKR</sequence>